<evidence type="ECO:0000259" key="1">
    <source>
        <dbReference type="Pfam" id="PF23343"/>
    </source>
</evidence>
<protein>
    <submittedName>
        <fullName evidence="2">Replication initiator protein</fullName>
    </submittedName>
</protein>
<sequence>MCNNSKLRVNPNWFIFGKPNSYNIPEPFANFSPAMLAKTSDDLTPEQKFELSKVKFSFGGVKHSLFINCPCGHCNSCLIAKSDEIARRAQMQCVTHPYVYFVRLSYNDENLPKVSTDDGNALPTLIRSHVPSFLKRLRSRLTEFNISGSLGLPEYHSWYLNFDSEYFINDDKLEYDFTAVYVGEYGSENDRPHYHLLMFFRKPFTAYQMRKGFLLRLISDTWKMGFVHIDHTRNTAASCSYMTKYILKCQRANEKLHPQQQPCFFQTPRRAGLGAYDTGILYDIVTKSSDSTTYVKFYSYDLKKSSYTASTQRVTLPWFCIRILFDRINSIYRDLPYYKYLTVLILNTYTSGNFPSHPLIEKLSNLYDTYRYLFGSITCPRLDDFSNILAPKKYDYWWQRPLQPEKPSHKAKAITAYMSIFNALNNHDFDNFYVSYHINQILDYFVNIPLFHEYFQKYVLPFRRFIDSLSRPVLDFESIQKIERRKALLSDHYYNQMIQNDLSEFS</sequence>
<accession>A0A976N3A7</accession>
<reference evidence="2" key="1">
    <citation type="submission" date="2022-02" db="EMBL/GenBank/DDBJ databases">
        <title>Towards deciphering the DNA virus diversity associated with rodent species in the families Cricetidae and Heteromyidae.</title>
        <authorList>
            <person name="Lund M."/>
            <person name="Larsen B.B."/>
            <person name="Gryseels S."/>
            <person name="Kraberger S."/>
            <person name="Rowsey D.M."/>
            <person name="Steger L."/>
            <person name="Yule K.M."/>
            <person name="Upham N.S."/>
            <person name="Worobey M."/>
            <person name="Van Doorslaer K."/>
            <person name="Varsani A."/>
        </authorList>
    </citation>
    <scope>NUCLEOTIDE SEQUENCE</scope>
    <source>
        <strain evidence="2">NeonRodF5_6</strain>
    </source>
</reference>
<name>A0A976N3A7_9VIRU</name>
<dbReference type="InterPro" id="IPR056906">
    <property type="entry name" value="ORF2/G2P_dom"/>
</dbReference>
<proteinExistence type="predicted"/>
<feature type="domain" description="Replication-associated protein ORF2/G2P" evidence="1">
    <location>
        <begin position="174"/>
        <end position="248"/>
    </location>
</feature>
<evidence type="ECO:0000313" key="2">
    <source>
        <dbReference type="EMBL" id="UPW41868.1"/>
    </source>
</evidence>
<dbReference type="EMBL" id="OM869683">
    <property type="protein sequence ID" value="UPW41868.1"/>
    <property type="molecule type" value="Genomic_DNA"/>
</dbReference>
<organism evidence="2">
    <name type="scientific">Peromfec virus RodF5_6</name>
    <dbReference type="NCBI Taxonomy" id="2929342"/>
    <lineage>
        <taxon>Viruses</taxon>
        <taxon>Monodnaviria</taxon>
        <taxon>Sangervirae</taxon>
        <taxon>Phixviricota</taxon>
        <taxon>Malgrandaviricetes</taxon>
        <taxon>Petitvirales</taxon>
        <taxon>Microviridae</taxon>
    </lineage>
</organism>
<dbReference type="Pfam" id="PF23343">
    <property type="entry name" value="REP_ORF2-G2P"/>
    <property type="match status" value="1"/>
</dbReference>